<protein>
    <submittedName>
        <fullName evidence="1">Uncharacterized protein</fullName>
    </submittedName>
</protein>
<dbReference type="EMBL" id="GBXM01016079">
    <property type="protein sequence ID" value="JAH92498.1"/>
    <property type="molecule type" value="Transcribed_RNA"/>
</dbReference>
<dbReference type="AlphaFoldDB" id="A0A0E9WSN3"/>
<proteinExistence type="predicted"/>
<reference evidence="1" key="1">
    <citation type="submission" date="2014-11" db="EMBL/GenBank/DDBJ databases">
        <authorList>
            <person name="Amaro Gonzalez C."/>
        </authorList>
    </citation>
    <scope>NUCLEOTIDE SEQUENCE</scope>
</reference>
<name>A0A0E9WSN3_ANGAN</name>
<sequence>MIKKLLSKTSNTCDAHFPRHTQGTNLTYRMVVKGSKVTFSSCILQLRGMFFGICQQWQEPNKSFFCCHFGH</sequence>
<accession>A0A0E9WSN3</accession>
<evidence type="ECO:0000313" key="1">
    <source>
        <dbReference type="EMBL" id="JAH92498.1"/>
    </source>
</evidence>
<organism evidence="1">
    <name type="scientific">Anguilla anguilla</name>
    <name type="common">European freshwater eel</name>
    <name type="synonym">Muraena anguilla</name>
    <dbReference type="NCBI Taxonomy" id="7936"/>
    <lineage>
        <taxon>Eukaryota</taxon>
        <taxon>Metazoa</taxon>
        <taxon>Chordata</taxon>
        <taxon>Craniata</taxon>
        <taxon>Vertebrata</taxon>
        <taxon>Euteleostomi</taxon>
        <taxon>Actinopterygii</taxon>
        <taxon>Neopterygii</taxon>
        <taxon>Teleostei</taxon>
        <taxon>Anguilliformes</taxon>
        <taxon>Anguillidae</taxon>
        <taxon>Anguilla</taxon>
    </lineage>
</organism>
<reference evidence="1" key="2">
    <citation type="journal article" date="2015" name="Fish Shellfish Immunol.">
        <title>Early steps in the European eel (Anguilla anguilla)-Vibrio vulnificus interaction in the gills: Role of the RtxA13 toxin.</title>
        <authorList>
            <person name="Callol A."/>
            <person name="Pajuelo D."/>
            <person name="Ebbesson L."/>
            <person name="Teles M."/>
            <person name="MacKenzie S."/>
            <person name="Amaro C."/>
        </authorList>
    </citation>
    <scope>NUCLEOTIDE SEQUENCE</scope>
</reference>